<proteinExistence type="predicted"/>
<dbReference type="OrthoDB" id="2359615at2759"/>
<evidence type="ECO:0000256" key="2">
    <source>
        <dbReference type="SAM" id="Phobius"/>
    </source>
</evidence>
<evidence type="ECO:0000313" key="3">
    <source>
        <dbReference type="EMBL" id="CAG8517708.1"/>
    </source>
</evidence>
<keyword evidence="2" id="KW-1133">Transmembrane helix</keyword>
<comment type="caution">
    <text evidence="3">The sequence shown here is derived from an EMBL/GenBank/DDBJ whole genome shotgun (WGS) entry which is preliminary data.</text>
</comment>
<reference evidence="3" key="1">
    <citation type="submission" date="2021-06" db="EMBL/GenBank/DDBJ databases">
        <authorList>
            <person name="Kallberg Y."/>
            <person name="Tangrot J."/>
            <person name="Rosling A."/>
        </authorList>
    </citation>
    <scope>NUCLEOTIDE SEQUENCE</scope>
    <source>
        <strain evidence="3">FL966</strain>
    </source>
</reference>
<name>A0A9N9A5V3_9GLOM</name>
<protein>
    <submittedName>
        <fullName evidence="3">15891_t:CDS:1</fullName>
    </submittedName>
</protein>
<keyword evidence="2" id="KW-0812">Transmembrane</keyword>
<keyword evidence="4" id="KW-1185">Reference proteome</keyword>
<feature type="transmembrane region" description="Helical" evidence="2">
    <location>
        <begin position="64"/>
        <end position="84"/>
    </location>
</feature>
<gene>
    <name evidence="3" type="ORF">CPELLU_LOCUS3230</name>
</gene>
<dbReference type="AlphaFoldDB" id="A0A9N9A5V3"/>
<organism evidence="3 4">
    <name type="scientific">Cetraspora pellucida</name>
    <dbReference type="NCBI Taxonomy" id="1433469"/>
    <lineage>
        <taxon>Eukaryota</taxon>
        <taxon>Fungi</taxon>
        <taxon>Fungi incertae sedis</taxon>
        <taxon>Mucoromycota</taxon>
        <taxon>Glomeromycotina</taxon>
        <taxon>Glomeromycetes</taxon>
        <taxon>Diversisporales</taxon>
        <taxon>Gigasporaceae</taxon>
        <taxon>Cetraspora</taxon>
    </lineage>
</organism>
<accession>A0A9N9A5V3</accession>
<evidence type="ECO:0000313" key="4">
    <source>
        <dbReference type="Proteomes" id="UP000789759"/>
    </source>
</evidence>
<evidence type="ECO:0000256" key="1">
    <source>
        <dbReference type="SAM" id="MobiDB-lite"/>
    </source>
</evidence>
<sequence length="400" mass="47106">MHLENEDFVDFPSSKSIETDQYDSDEDMSGTSTIRQRRPVNNNSSSFYPNFRPTLNENPFSRKFLLVIEILLVLTSLIGLIFLYSQVLFNNKAYQPNNRFQPNDGSQLNDDSQLNDGFQSNDSFNPNDGVFSIVKMANISSEKFSLLKIPATDELNELRFAVRNLRVVMEKSRIIINRSKPMSSALDELDKNIHNTVEELRKFQHKAEWFFWFLIEEVKIIAKEFEKLHLSKYDQNLSEEVAIFVHKRLKSLETQINDFHDQFQRVSYAIDFVQNNALKTRENLIEFKREAEKSLKERWIYSLISKWLNITDPIICDIEEELDQVNFIRKMLKDFDRNFIDFGDFLTKYRIKIREVIVKTDGTPTKPTIEYISYLKKAAEDLERQHSKLFSKESIGHDSM</sequence>
<keyword evidence="2" id="KW-0472">Membrane</keyword>
<dbReference type="EMBL" id="CAJVQA010001529">
    <property type="protein sequence ID" value="CAG8517708.1"/>
    <property type="molecule type" value="Genomic_DNA"/>
</dbReference>
<feature type="region of interest" description="Disordered" evidence="1">
    <location>
        <begin position="1"/>
        <end position="47"/>
    </location>
</feature>
<dbReference type="Proteomes" id="UP000789759">
    <property type="component" value="Unassembled WGS sequence"/>
</dbReference>
<feature type="region of interest" description="Disordered" evidence="1">
    <location>
        <begin position="99"/>
        <end position="123"/>
    </location>
</feature>
<feature type="compositionally biased region" description="Polar residues" evidence="1">
    <location>
        <begin position="29"/>
        <end position="47"/>
    </location>
</feature>